<evidence type="ECO:0000313" key="1">
    <source>
        <dbReference type="EMBL" id="MCL1553693.1"/>
    </source>
</evidence>
<evidence type="ECO:0000313" key="2">
    <source>
        <dbReference type="Proteomes" id="UP001167357"/>
    </source>
</evidence>
<accession>A0ABT0LWI3</accession>
<comment type="caution">
    <text evidence="1">The sequence shown here is derived from an EMBL/GenBank/DDBJ whole genome shotgun (WGS) entry which is preliminary data.</text>
</comment>
<name>A0ABT0LWI3_9XANT</name>
<dbReference type="EMBL" id="JAMBED010000105">
    <property type="protein sequence ID" value="MCL1553693.1"/>
    <property type="molecule type" value="Genomic_DNA"/>
</dbReference>
<organism evidence="1 2">
    <name type="scientific">Xanthomonas nasturtii</name>
    <dbReference type="NCBI Taxonomy" id="1843581"/>
    <lineage>
        <taxon>Bacteria</taxon>
        <taxon>Pseudomonadati</taxon>
        <taxon>Pseudomonadota</taxon>
        <taxon>Gammaproteobacteria</taxon>
        <taxon>Lysobacterales</taxon>
        <taxon>Lysobacteraceae</taxon>
        <taxon>Xanthomonas</taxon>
    </lineage>
</organism>
<keyword evidence="2" id="KW-1185">Reference proteome</keyword>
<reference evidence="1" key="1">
    <citation type="submission" date="2022-04" db="EMBL/GenBank/DDBJ databases">
        <title>Genomic comparison of 19 strains of Xanthomonas nasturtii, a newly emerging watercress pathogen.</title>
        <authorList>
            <person name="Harrison J."/>
            <person name="Greer S."/>
            <person name="Hussain R."/>
            <person name="Lascelles D."/>
            <person name="Roberts M."/>
            <person name="Carter B."/>
            <person name="Bryning A."/>
            <person name="Carroll S."/>
            <person name="Aspin A."/>
            <person name="Cruz L."/>
            <person name="Cruz J."/>
            <person name="Grant M."/>
            <person name="Vicente J."/>
            <person name="Studholme D.J."/>
        </authorList>
    </citation>
    <scope>NUCLEOTIDE SEQUENCE</scope>
    <source>
        <strain evidence="1">10016B</strain>
    </source>
</reference>
<sequence>MINQQDWENFVATVSSEWVLNDITVELLKLTGDQEISIAIWACLRSHSLSWIFQGIPVANGRRPIDLLKDEGGRDELRWMLLSNPWW</sequence>
<protein>
    <recommendedName>
        <fullName evidence="3">DUF2384 domain-containing protein</fullName>
    </recommendedName>
</protein>
<dbReference type="Proteomes" id="UP001167357">
    <property type="component" value="Unassembled WGS sequence"/>
</dbReference>
<proteinExistence type="predicted"/>
<evidence type="ECO:0008006" key="3">
    <source>
        <dbReference type="Google" id="ProtNLM"/>
    </source>
</evidence>
<dbReference type="RefSeq" id="WP_153043096.1">
    <property type="nucleotide sequence ID" value="NZ_JAMBEB010000080.1"/>
</dbReference>
<gene>
    <name evidence="1" type="ORF">M3O51_20965</name>
</gene>